<dbReference type="AlphaFoldDB" id="A0A4U0NRJ1"/>
<dbReference type="EMBL" id="SUMB01000002">
    <property type="protein sequence ID" value="TJZ57221.1"/>
    <property type="molecule type" value="Genomic_DNA"/>
</dbReference>
<sequence length="245" mass="26571">MMTDVTNAADLHPDRIPGYHDGPFARRLELLDQRLFWHGHLYSCAQGDAGRLLRGADYGWADHRNFQRRLWERGDWPAFTIPLAAGHRLHVVHRTVAGDAGVDYLLHHPNWDRADPIARDDGHFMGPGLSWTELVAAADHALPGGTTADPHANLLLLLPALGDNAVPEQAVSRLAAALSARLGVKAPQPLAAALLESQGPAGPAQWATVQGGVRINNGRYSFRNPVNEFALADDRLARVSAALSP</sequence>
<keyword evidence="2" id="KW-1185">Reference proteome</keyword>
<evidence type="ECO:0000313" key="2">
    <source>
        <dbReference type="Proteomes" id="UP000308697"/>
    </source>
</evidence>
<protein>
    <submittedName>
        <fullName evidence="1">Uncharacterized protein</fullName>
    </submittedName>
</protein>
<name>A0A4U0NRJ1_9ACTN</name>
<gene>
    <name evidence="1" type="ORF">FCH28_07210</name>
</gene>
<dbReference type="Proteomes" id="UP000308697">
    <property type="component" value="Unassembled WGS sequence"/>
</dbReference>
<proteinExistence type="predicted"/>
<comment type="caution">
    <text evidence="1">The sequence shown here is derived from an EMBL/GenBank/DDBJ whole genome shotgun (WGS) entry which is preliminary data.</text>
</comment>
<accession>A0A4U0NRJ1</accession>
<organism evidence="1 2">
    <name type="scientific">Streptomyces piniterrae</name>
    <dbReference type="NCBI Taxonomy" id="2571125"/>
    <lineage>
        <taxon>Bacteria</taxon>
        <taxon>Bacillati</taxon>
        <taxon>Actinomycetota</taxon>
        <taxon>Actinomycetes</taxon>
        <taxon>Kitasatosporales</taxon>
        <taxon>Streptomycetaceae</taxon>
        <taxon>Streptomyces</taxon>
    </lineage>
</organism>
<dbReference type="OrthoDB" id="3295168at2"/>
<evidence type="ECO:0000313" key="1">
    <source>
        <dbReference type="EMBL" id="TJZ57221.1"/>
    </source>
</evidence>
<reference evidence="1 2" key="1">
    <citation type="submission" date="2019-04" db="EMBL/GenBank/DDBJ databases">
        <title>Streptomyces piniterrae sp. nov., a heliquinomycin-producing actinomycete isolated from rhizosphere soil of Pinus yunnanensis.</title>
        <authorList>
            <person name="Zhuang X."/>
            <person name="Zhao J."/>
        </authorList>
    </citation>
    <scope>NUCLEOTIDE SEQUENCE [LARGE SCALE GENOMIC DNA]</scope>
    <source>
        <strain evidence="2">jys28</strain>
    </source>
</reference>